<dbReference type="GO" id="GO:0042597">
    <property type="term" value="C:periplasmic space"/>
    <property type="evidence" value="ECO:0007669"/>
    <property type="project" value="UniProtKB-ARBA"/>
</dbReference>
<dbReference type="STRING" id="1797725.A3A49_00175"/>
<dbReference type="Gene3D" id="3.40.190.10">
    <property type="entry name" value="Periplasmic binding protein-like II"/>
    <property type="match status" value="1"/>
</dbReference>
<comment type="similarity">
    <text evidence="1">Belongs to the bacterial solute-binding protein 5 family.</text>
</comment>
<evidence type="ECO:0000313" key="7">
    <source>
        <dbReference type="Proteomes" id="UP000176740"/>
    </source>
</evidence>
<keyword evidence="3" id="KW-0732">Signal</keyword>
<gene>
    <name evidence="6" type="ORF">A3A49_00175</name>
</gene>
<evidence type="ECO:0000256" key="4">
    <source>
        <dbReference type="SAM" id="Phobius"/>
    </source>
</evidence>
<keyword evidence="4" id="KW-0812">Transmembrane</keyword>
<protein>
    <recommendedName>
        <fullName evidence="5">Solute-binding protein family 5 domain-containing protein</fullName>
    </recommendedName>
</protein>
<evidence type="ECO:0000256" key="3">
    <source>
        <dbReference type="ARBA" id="ARBA00022729"/>
    </source>
</evidence>
<evidence type="ECO:0000256" key="2">
    <source>
        <dbReference type="ARBA" id="ARBA00022448"/>
    </source>
</evidence>
<dbReference type="PANTHER" id="PTHR30290:SF9">
    <property type="entry name" value="OLIGOPEPTIDE-BINDING PROTEIN APPA"/>
    <property type="match status" value="1"/>
</dbReference>
<keyword evidence="2" id="KW-0813">Transport</keyword>
<dbReference type="Gene3D" id="3.10.105.10">
    <property type="entry name" value="Dipeptide-binding Protein, Domain 3"/>
    <property type="match status" value="1"/>
</dbReference>
<reference evidence="6 7" key="1">
    <citation type="journal article" date="2016" name="Nat. Commun.">
        <title>Thousands of microbial genomes shed light on interconnected biogeochemical processes in an aquifer system.</title>
        <authorList>
            <person name="Anantharaman K."/>
            <person name="Brown C.T."/>
            <person name="Hug L.A."/>
            <person name="Sharon I."/>
            <person name="Castelle C.J."/>
            <person name="Probst A.J."/>
            <person name="Thomas B.C."/>
            <person name="Singh A."/>
            <person name="Wilkins M.J."/>
            <person name="Karaoz U."/>
            <person name="Brodie E.L."/>
            <person name="Williams K.H."/>
            <person name="Hubbard S.S."/>
            <person name="Banfield J.F."/>
        </authorList>
    </citation>
    <scope>NUCLEOTIDE SEQUENCE [LARGE SCALE GENOMIC DNA]</scope>
</reference>
<accession>A0A1F5H3Z7</accession>
<dbReference type="GO" id="GO:0015833">
    <property type="term" value="P:peptide transport"/>
    <property type="evidence" value="ECO:0007669"/>
    <property type="project" value="TreeGrafter"/>
</dbReference>
<dbReference type="InterPro" id="IPR039424">
    <property type="entry name" value="SBP_5"/>
</dbReference>
<dbReference type="EMBL" id="MFBO01000005">
    <property type="protein sequence ID" value="OGD98767.1"/>
    <property type="molecule type" value="Genomic_DNA"/>
</dbReference>
<name>A0A1F5H3Z7_9BACT</name>
<evidence type="ECO:0000256" key="1">
    <source>
        <dbReference type="ARBA" id="ARBA00005695"/>
    </source>
</evidence>
<dbReference type="SUPFAM" id="SSF53850">
    <property type="entry name" value="Periplasmic binding protein-like II"/>
    <property type="match status" value="1"/>
</dbReference>
<feature type="domain" description="Solute-binding protein family 5" evidence="5">
    <location>
        <begin position="133"/>
        <end position="363"/>
    </location>
</feature>
<feature type="transmembrane region" description="Helical" evidence="4">
    <location>
        <begin position="25"/>
        <end position="47"/>
    </location>
</feature>
<dbReference type="GO" id="GO:1904680">
    <property type="term" value="F:peptide transmembrane transporter activity"/>
    <property type="evidence" value="ECO:0007669"/>
    <property type="project" value="TreeGrafter"/>
</dbReference>
<sequence length="458" mass="52607">MWATSPKVRRFRFWWRLIIAYIKKYQFRFVALIFLLSISGFIIVKGWNLVVRSNVISIGYAGSYTIENIPSEILELATQSLVTTDEHGESIPKLASHWTVSEDGKTYIVFLKDNLIWHDSTLVDATNISLAISNVQITALNNKAIEFKLPSPIASFPQALNKPIFKTKTYYGTGEYRIVKIDQVEDSVKKVSLHPKDTNLPLVEIKFYKDQLQLVDALKIGEIKYAKIPNAQKFQSWPNLNVERQTDFSQIVTVFFNNKDSSLVSKDLRQALIFAINSSDFDGEVSKSPIPPQNWAYNDSVKQYSYNLVKAKELLSKLPPNDIKITLSVTPGLEFLADKIKSDWQSLGINVELEMILQTPKNYQALLAFNRINPDPDQYSLWHSTQLETNITGYQNVKVDKLLEDARTTTNLEERKKLYLEFQETLVEDAPAAFLYHPYRYKVVYKNIQDMVKKLPSL</sequence>
<dbReference type="CDD" id="cd00995">
    <property type="entry name" value="PBP2_NikA_DppA_OppA_like"/>
    <property type="match status" value="1"/>
</dbReference>
<dbReference type="AlphaFoldDB" id="A0A1F5H3Z7"/>
<dbReference type="InterPro" id="IPR030678">
    <property type="entry name" value="Peptide/Ni-bd"/>
</dbReference>
<keyword evidence="4" id="KW-1133">Transmembrane helix</keyword>
<dbReference type="Gene3D" id="3.90.76.10">
    <property type="entry name" value="Dipeptide-binding Protein, Domain 1"/>
    <property type="match status" value="1"/>
</dbReference>
<evidence type="ECO:0000259" key="5">
    <source>
        <dbReference type="Pfam" id="PF00496"/>
    </source>
</evidence>
<dbReference type="PANTHER" id="PTHR30290">
    <property type="entry name" value="PERIPLASMIC BINDING COMPONENT OF ABC TRANSPORTER"/>
    <property type="match status" value="1"/>
</dbReference>
<comment type="caution">
    <text evidence="6">The sequence shown here is derived from an EMBL/GenBank/DDBJ whole genome shotgun (WGS) entry which is preliminary data.</text>
</comment>
<dbReference type="Proteomes" id="UP000176740">
    <property type="component" value="Unassembled WGS sequence"/>
</dbReference>
<dbReference type="Pfam" id="PF00496">
    <property type="entry name" value="SBP_bac_5"/>
    <property type="match status" value="1"/>
</dbReference>
<proteinExistence type="inferred from homology"/>
<keyword evidence="4" id="KW-0472">Membrane</keyword>
<dbReference type="GO" id="GO:0043190">
    <property type="term" value="C:ATP-binding cassette (ABC) transporter complex"/>
    <property type="evidence" value="ECO:0007669"/>
    <property type="project" value="InterPro"/>
</dbReference>
<evidence type="ECO:0000313" key="6">
    <source>
        <dbReference type="EMBL" id="OGD98767.1"/>
    </source>
</evidence>
<dbReference type="PIRSF" id="PIRSF002741">
    <property type="entry name" value="MppA"/>
    <property type="match status" value="1"/>
</dbReference>
<dbReference type="InterPro" id="IPR000914">
    <property type="entry name" value="SBP_5_dom"/>
</dbReference>
<organism evidence="6 7">
    <name type="scientific">Candidatus Curtissbacteria bacterium RIFCSPLOWO2_01_FULL_38_11b</name>
    <dbReference type="NCBI Taxonomy" id="1797725"/>
    <lineage>
        <taxon>Bacteria</taxon>
        <taxon>Candidatus Curtissiibacteriota</taxon>
    </lineage>
</organism>